<evidence type="ECO:0000256" key="4">
    <source>
        <dbReference type="ARBA" id="ARBA00022692"/>
    </source>
</evidence>
<dbReference type="OrthoDB" id="147688at2"/>
<evidence type="ECO:0000313" key="9">
    <source>
        <dbReference type="EMBL" id="TDW21361.1"/>
    </source>
</evidence>
<dbReference type="PANTHER" id="PTHR43163">
    <property type="entry name" value="DIPEPTIDE TRANSPORT SYSTEM PERMEASE PROTEIN DPPB-RELATED"/>
    <property type="match status" value="1"/>
</dbReference>
<keyword evidence="6 7" id="KW-0472">Membrane</keyword>
<keyword evidence="5 7" id="KW-1133">Transmembrane helix</keyword>
<keyword evidence="4 7" id="KW-0812">Transmembrane</keyword>
<feature type="domain" description="ABC transmembrane type-1" evidence="8">
    <location>
        <begin position="104"/>
        <end position="313"/>
    </location>
</feature>
<dbReference type="PROSITE" id="PS50928">
    <property type="entry name" value="ABC_TM1"/>
    <property type="match status" value="1"/>
</dbReference>
<dbReference type="GO" id="GO:0005886">
    <property type="term" value="C:plasma membrane"/>
    <property type="evidence" value="ECO:0007669"/>
    <property type="project" value="UniProtKB-SubCell"/>
</dbReference>
<dbReference type="EMBL" id="SODF01000001">
    <property type="protein sequence ID" value="TDW21361.1"/>
    <property type="molecule type" value="Genomic_DNA"/>
</dbReference>
<organism evidence="9 10">
    <name type="scientific">Kribbella kalugense</name>
    <dbReference type="NCBI Taxonomy" id="2512221"/>
    <lineage>
        <taxon>Bacteria</taxon>
        <taxon>Bacillati</taxon>
        <taxon>Actinomycetota</taxon>
        <taxon>Actinomycetes</taxon>
        <taxon>Propionibacteriales</taxon>
        <taxon>Kribbellaceae</taxon>
        <taxon>Kribbella</taxon>
    </lineage>
</organism>
<evidence type="ECO:0000256" key="7">
    <source>
        <dbReference type="RuleBase" id="RU363032"/>
    </source>
</evidence>
<dbReference type="InterPro" id="IPR035906">
    <property type="entry name" value="MetI-like_sf"/>
</dbReference>
<keyword evidence="10" id="KW-1185">Reference proteome</keyword>
<dbReference type="CDD" id="cd06261">
    <property type="entry name" value="TM_PBP2"/>
    <property type="match status" value="1"/>
</dbReference>
<protein>
    <submittedName>
        <fullName evidence="9">Peptide/nickel transport system permease protein</fullName>
    </submittedName>
</protein>
<dbReference type="Gene3D" id="1.10.3720.10">
    <property type="entry name" value="MetI-like"/>
    <property type="match status" value="1"/>
</dbReference>
<dbReference type="InterPro" id="IPR045621">
    <property type="entry name" value="BPD_transp_1_N"/>
</dbReference>
<accession>A0A4R7ZWA8</accession>
<keyword evidence="2 7" id="KW-0813">Transport</keyword>
<evidence type="ECO:0000256" key="2">
    <source>
        <dbReference type="ARBA" id="ARBA00022448"/>
    </source>
</evidence>
<comment type="subcellular location">
    <subcellularLocation>
        <location evidence="1 7">Cell membrane</location>
        <topology evidence="1 7">Multi-pass membrane protein</topology>
    </subcellularLocation>
</comment>
<feature type="transmembrane region" description="Helical" evidence="7">
    <location>
        <begin position="143"/>
        <end position="166"/>
    </location>
</feature>
<keyword evidence="3" id="KW-1003">Cell membrane</keyword>
<dbReference type="RefSeq" id="WP_134114345.1">
    <property type="nucleotide sequence ID" value="NZ_SODF01000001.1"/>
</dbReference>
<feature type="transmembrane region" description="Helical" evidence="7">
    <location>
        <begin position="20"/>
        <end position="39"/>
    </location>
</feature>
<proteinExistence type="inferred from homology"/>
<feature type="transmembrane region" description="Helical" evidence="7">
    <location>
        <begin position="290"/>
        <end position="316"/>
    </location>
</feature>
<dbReference type="InterPro" id="IPR000515">
    <property type="entry name" value="MetI-like"/>
</dbReference>
<evidence type="ECO:0000259" key="8">
    <source>
        <dbReference type="PROSITE" id="PS50928"/>
    </source>
</evidence>
<feature type="transmembrane region" description="Helical" evidence="7">
    <location>
        <begin position="186"/>
        <end position="207"/>
    </location>
</feature>
<feature type="transmembrane region" description="Helical" evidence="7">
    <location>
        <begin position="259"/>
        <end position="284"/>
    </location>
</feature>
<dbReference type="Pfam" id="PF19300">
    <property type="entry name" value="BPD_transp_1_N"/>
    <property type="match status" value="1"/>
</dbReference>
<sequence>MSAVAILRRPGVRLAGRTLLIAPVLLVVTMFAFALSLLVPGDPAHAILGDAATPESVAAVRAELGLNQPVPERYVHWLGDVLSGDLGRSLFGGTPVLDSITARLPVTISLVGAAILLTIVVAVPLGMLAGYKKSRTADRIASLLVSVGQALPPFWVGLVLVAVVALGAGLLPPYGYVPASQGLGPYLQHLVLPALALAIPGTCELFLQTRTAAVEVFSEDYVRTARAAGLSTWSILTKWGAKNAMVPVVTVCGLQLDRLIGVAALVEAVFGMQGIGSLAVTAALNSDIPTIQGVVLVVGGFVLVVNLCVDLSYTYFNPRLRS</sequence>
<name>A0A4R7ZWA8_9ACTN</name>
<dbReference type="SUPFAM" id="SSF161098">
    <property type="entry name" value="MetI-like"/>
    <property type="match status" value="1"/>
</dbReference>
<gene>
    <name evidence="9" type="ORF">EV650_0181</name>
</gene>
<comment type="caution">
    <text evidence="9">The sequence shown here is derived from an EMBL/GenBank/DDBJ whole genome shotgun (WGS) entry which is preliminary data.</text>
</comment>
<evidence type="ECO:0000256" key="3">
    <source>
        <dbReference type="ARBA" id="ARBA00022475"/>
    </source>
</evidence>
<evidence type="ECO:0000313" key="10">
    <source>
        <dbReference type="Proteomes" id="UP000295447"/>
    </source>
</evidence>
<dbReference type="Proteomes" id="UP000295447">
    <property type="component" value="Unassembled WGS sequence"/>
</dbReference>
<evidence type="ECO:0000256" key="6">
    <source>
        <dbReference type="ARBA" id="ARBA00023136"/>
    </source>
</evidence>
<evidence type="ECO:0000256" key="1">
    <source>
        <dbReference type="ARBA" id="ARBA00004651"/>
    </source>
</evidence>
<dbReference type="GO" id="GO:0055085">
    <property type="term" value="P:transmembrane transport"/>
    <property type="evidence" value="ECO:0007669"/>
    <property type="project" value="InterPro"/>
</dbReference>
<reference evidence="9 10" key="1">
    <citation type="submission" date="2019-03" db="EMBL/GenBank/DDBJ databases">
        <title>Genomic Encyclopedia of Type Strains, Phase III (KMG-III): the genomes of soil and plant-associated and newly described type strains.</title>
        <authorList>
            <person name="Whitman W."/>
        </authorList>
    </citation>
    <scope>NUCLEOTIDE SEQUENCE [LARGE SCALE GENOMIC DNA]</scope>
    <source>
        <strain evidence="9 10">VKM Ac-2570</strain>
    </source>
</reference>
<comment type="similarity">
    <text evidence="7">Belongs to the binding-protein-dependent transport system permease family.</text>
</comment>
<evidence type="ECO:0000256" key="5">
    <source>
        <dbReference type="ARBA" id="ARBA00022989"/>
    </source>
</evidence>
<dbReference type="AlphaFoldDB" id="A0A4R7ZWA8"/>
<dbReference type="PANTHER" id="PTHR43163:SF3">
    <property type="entry name" value="PEPTIDE ABC TRANSPORTER PERMEASE PROTEIN"/>
    <property type="match status" value="1"/>
</dbReference>
<feature type="transmembrane region" description="Helical" evidence="7">
    <location>
        <begin position="106"/>
        <end position="131"/>
    </location>
</feature>
<dbReference type="Pfam" id="PF00528">
    <property type="entry name" value="BPD_transp_1"/>
    <property type="match status" value="1"/>
</dbReference>